<evidence type="ECO:0000259" key="4">
    <source>
        <dbReference type="Pfam" id="PF00496"/>
    </source>
</evidence>
<dbReference type="AlphaFoldDB" id="A0AA41YRS7"/>
<dbReference type="PROSITE" id="PS51318">
    <property type="entry name" value="TAT"/>
    <property type="match status" value="1"/>
</dbReference>
<name>A0AA41YRS7_9HYPH</name>
<dbReference type="PIRSF" id="PIRSF002741">
    <property type="entry name" value="MppA"/>
    <property type="match status" value="1"/>
</dbReference>
<dbReference type="Pfam" id="PF00496">
    <property type="entry name" value="SBP_bac_5"/>
    <property type="match status" value="1"/>
</dbReference>
<dbReference type="CDD" id="cd08497">
    <property type="entry name" value="MbnE-like"/>
    <property type="match status" value="1"/>
</dbReference>
<dbReference type="PANTHER" id="PTHR30290">
    <property type="entry name" value="PERIPLASMIC BINDING COMPONENT OF ABC TRANSPORTER"/>
    <property type="match status" value="1"/>
</dbReference>
<dbReference type="RefSeq" id="WP_282583729.1">
    <property type="nucleotide sequence ID" value="NZ_JAMOIM010000002.1"/>
</dbReference>
<sequence>MPDLTRRAALLASGTLVAATAWPSTLSGLFGSSSLAAEGETESHGLSVFGELALPPDFKHLPYVNPDAPKGGQIALQSSTTGGNQNFTTFDTLNIYILKGNGAAGMGLISDTLMTGSLDEPSALYGLVARAVRWSSDKLTYTFLLRPEARFHDGSKLTAADVAFSLNILKEKGHPVIRTTLRHLDSAVAADDGTVVVKLNPSRSRDLALIIAGQPIFSKAYYETHPFDETTLEAPLGSSVYKVGPFEQGRFISFQRVKDYWAKDLPINVGQGNFDVIRYEYFRERQVGFEGFKSAVITFQEDFTSINWAQGYDFPAVKDGRVKKETIADQAPRGVQAWWFNTRRAKFRDPRIREALRYAFDFEWTNQNIMFGLYQRTWSYFQNSDMAATGTPGPDELKLLEPFRGKVVETVFGEAIMPPVSDGSGQDRKLLGQAFKLLAGAGCKRDGNVLKLPSGEPFTIEFLDFGGSLERHTAPFIKNLRLLGIDATFRVVDAAQYQSRVQDFDYDIVTQRYGASFTPGEDLRVAYGSEAAKTPGSQNLTGIADPVVDALIEKALVAQSRAELTTICRSLDRVLRAGFYGVLMWNNPDHWLAYWDMFARPQTPPKYDPGVLSTWWVDEAKAKALKLGG</sequence>
<keyword evidence="6" id="KW-1185">Reference proteome</keyword>
<comment type="caution">
    <text evidence="5">The sequence shown here is derived from an EMBL/GenBank/DDBJ whole genome shotgun (WGS) entry which is preliminary data.</text>
</comment>
<organism evidence="5 6">
    <name type="scientific">Lichenifustis flavocetrariae</name>
    <dbReference type="NCBI Taxonomy" id="2949735"/>
    <lineage>
        <taxon>Bacteria</taxon>
        <taxon>Pseudomonadati</taxon>
        <taxon>Pseudomonadota</taxon>
        <taxon>Alphaproteobacteria</taxon>
        <taxon>Hyphomicrobiales</taxon>
        <taxon>Lichenihabitantaceae</taxon>
        <taxon>Lichenifustis</taxon>
    </lineage>
</organism>
<dbReference type="GO" id="GO:0043190">
    <property type="term" value="C:ATP-binding cassette (ABC) transporter complex"/>
    <property type="evidence" value="ECO:0007669"/>
    <property type="project" value="InterPro"/>
</dbReference>
<dbReference type="GO" id="GO:0030288">
    <property type="term" value="C:outer membrane-bounded periplasmic space"/>
    <property type="evidence" value="ECO:0007669"/>
    <property type="project" value="TreeGrafter"/>
</dbReference>
<evidence type="ECO:0000256" key="2">
    <source>
        <dbReference type="ARBA" id="ARBA00005695"/>
    </source>
</evidence>
<dbReference type="EMBL" id="JAMOIM010000002">
    <property type="protein sequence ID" value="MCW6507379.1"/>
    <property type="molecule type" value="Genomic_DNA"/>
</dbReference>
<dbReference type="PANTHER" id="PTHR30290:SF64">
    <property type="entry name" value="ABC TRANSPORTER PERIPLASMIC BINDING PROTEIN"/>
    <property type="match status" value="1"/>
</dbReference>
<dbReference type="GO" id="GO:1904680">
    <property type="term" value="F:peptide transmembrane transporter activity"/>
    <property type="evidence" value="ECO:0007669"/>
    <property type="project" value="TreeGrafter"/>
</dbReference>
<dbReference type="InterPro" id="IPR000914">
    <property type="entry name" value="SBP_5_dom"/>
</dbReference>
<comment type="subcellular location">
    <subcellularLocation>
        <location evidence="1">Periplasm</location>
    </subcellularLocation>
</comment>
<dbReference type="Proteomes" id="UP001165667">
    <property type="component" value="Unassembled WGS sequence"/>
</dbReference>
<evidence type="ECO:0000256" key="1">
    <source>
        <dbReference type="ARBA" id="ARBA00004418"/>
    </source>
</evidence>
<dbReference type="InterPro" id="IPR030678">
    <property type="entry name" value="Peptide/Ni-bd"/>
</dbReference>
<proteinExistence type="inferred from homology"/>
<accession>A0AA41YRS7</accession>
<evidence type="ECO:0000256" key="3">
    <source>
        <dbReference type="ARBA" id="ARBA00022729"/>
    </source>
</evidence>
<gene>
    <name evidence="5" type="ORF">M8523_05015</name>
</gene>
<dbReference type="SUPFAM" id="SSF53850">
    <property type="entry name" value="Periplasmic binding protein-like II"/>
    <property type="match status" value="1"/>
</dbReference>
<evidence type="ECO:0000313" key="6">
    <source>
        <dbReference type="Proteomes" id="UP001165667"/>
    </source>
</evidence>
<dbReference type="GO" id="GO:0015833">
    <property type="term" value="P:peptide transport"/>
    <property type="evidence" value="ECO:0007669"/>
    <property type="project" value="TreeGrafter"/>
</dbReference>
<dbReference type="InterPro" id="IPR006311">
    <property type="entry name" value="TAT_signal"/>
</dbReference>
<evidence type="ECO:0000313" key="5">
    <source>
        <dbReference type="EMBL" id="MCW6507379.1"/>
    </source>
</evidence>
<comment type="similarity">
    <text evidence="2">Belongs to the bacterial solute-binding protein 5 family.</text>
</comment>
<reference evidence="5" key="1">
    <citation type="submission" date="2022-05" db="EMBL/GenBank/DDBJ databases">
        <authorList>
            <person name="Pankratov T."/>
        </authorList>
    </citation>
    <scope>NUCLEOTIDE SEQUENCE</scope>
    <source>
        <strain evidence="5">BP6-180914</strain>
    </source>
</reference>
<feature type="domain" description="Solute-binding protein family 5" evidence="4">
    <location>
        <begin position="125"/>
        <end position="529"/>
    </location>
</feature>
<dbReference type="InterPro" id="IPR039424">
    <property type="entry name" value="SBP_5"/>
</dbReference>
<keyword evidence="3" id="KW-0732">Signal</keyword>
<dbReference type="Gene3D" id="3.40.190.10">
    <property type="entry name" value="Periplasmic binding protein-like II"/>
    <property type="match status" value="1"/>
</dbReference>
<dbReference type="GO" id="GO:0042884">
    <property type="term" value="P:microcin transport"/>
    <property type="evidence" value="ECO:0007669"/>
    <property type="project" value="TreeGrafter"/>
</dbReference>
<dbReference type="Gene3D" id="3.10.105.10">
    <property type="entry name" value="Dipeptide-binding Protein, Domain 3"/>
    <property type="match status" value="1"/>
</dbReference>
<protein>
    <submittedName>
        <fullName evidence="5">Extracellular solute-binding protein</fullName>
    </submittedName>
</protein>